<keyword evidence="4" id="KW-0732">Signal</keyword>
<dbReference type="OrthoDB" id="9764953at2"/>
<dbReference type="EMBL" id="SJPZ01000002">
    <property type="protein sequence ID" value="TWU62606.1"/>
    <property type="molecule type" value="Genomic_DNA"/>
</dbReference>
<dbReference type="RefSeq" id="WP_146415379.1">
    <property type="nucleotide sequence ID" value="NZ_SJPZ01000002.1"/>
</dbReference>
<evidence type="ECO:0000256" key="5">
    <source>
        <dbReference type="ARBA" id="ARBA00022801"/>
    </source>
</evidence>
<dbReference type="GO" id="GO:0030600">
    <property type="term" value="F:feruloyl esterase activity"/>
    <property type="evidence" value="ECO:0007669"/>
    <property type="project" value="InterPro"/>
</dbReference>
<gene>
    <name evidence="10" type="ORF">V7x_43410</name>
</gene>
<feature type="region of interest" description="Disordered" evidence="8">
    <location>
        <begin position="101"/>
        <end position="122"/>
    </location>
</feature>
<keyword evidence="3" id="KW-0858">Xylan degradation</keyword>
<keyword evidence="5 10" id="KW-0378">Hydrolase</keyword>
<dbReference type="InterPro" id="IPR002925">
    <property type="entry name" value="Dienelactn_hydro"/>
</dbReference>
<keyword evidence="7" id="KW-0624">Polysaccharide degradation</keyword>
<dbReference type="AlphaFoldDB" id="A0A5C6FQ46"/>
<evidence type="ECO:0000256" key="4">
    <source>
        <dbReference type="ARBA" id="ARBA00022729"/>
    </source>
</evidence>
<sequence length="321" mass="35101">MKKRLIVVAIVCLGGWRLQMLGAETRRDDALSTESVVLDVNKVKRSYLVHLPESDDKSKRWPVVIMFHGGGGNGKLAMSDTGWAAKADKEGFIAVFPEGTSPDPSRPGRFLGNPQTWNDGSKRPTVGAAERGEADIAFVSAIIDDLKKRYQVNHRQIYVTGFSNGASLSFRIARELSSAVAAFAPVAGHDWVRNRPDRPVPVIYVVGAADPLCPVAGGEVFIGRKPFGKKPGTREMLAKWVKLHKGLDKPRIVYDKNGAVGEAFSRPNEGETVVLYTIDGHGHHWPGGKTLLGERIAGKNTSQLQATDVIWDFFKTHSLPK</sequence>
<evidence type="ECO:0000256" key="6">
    <source>
        <dbReference type="ARBA" id="ARBA00023277"/>
    </source>
</evidence>
<evidence type="ECO:0000256" key="3">
    <source>
        <dbReference type="ARBA" id="ARBA00022651"/>
    </source>
</evidence>
<dbReference type="PANTHER" id="PTHR38050">
    <property type="match status" value="1"/>
</dbReference>
<reference evidence="10 11" key="1">
    <citation type="submission" date="2019-02" db="EMBL/GenBank/DDBJ databases">
        <title>Deep-cultivation of Planctomycetes and their phenomic and genomic characterization uncovers novel biology.</title>
        <authorList>
            <person name="Wiegand S."/>
            <person name="Jogler M."/>
            <person name="Boedeker C."/>
            <person name="Pinto D."/>
            <person name="Vollmers J."/>
            <person name="Rivas-Marin E."/>
            <person name="Kohn T."/>
            <person name="Peeters S.H."/>
            <person name="Heuer A."/>
            <person name="Rast P."/>
            <person name="Oberbeckmann S."/>
            <person name="Bunk B."/>
            <person name="Jeske O."/>
            <person name="Meyerdierks A."/>
            <person name="Storesund J.E."/>
            <person name="Kallscheuer N."/>
            <person name="Luecker S."/>
            <person name="Lage O.M."/>
            <person name="Pohl T."/>
            <person name="Merkel B.J."/>
            <person name="Hornburger P."/>
            <person name="Mueller R.-W."/>
            <person name="Bruemmer F."/>
            <person name="Labrenz M."/>
            <person name="Spormann A.M."/>
            <person name="Op Den Camp H."/>
            <person name="Overmann J."/>
            <person name="Amann R."/>
            <person name="Jetten M.S.M."/>
            <person name="Mascher T."/>
            <person name="Medema M.H."/>
            <person name="Devos D.P."/>
            <person name="Kaster A.-K."/>
            <person name="Ovreas L."/>
            <person name="Rohde M."/>
            <person name="Galperin M.Y."/>
            <person name="Jogler C."/>
        </authorList>
    </citation>
    <scope>NUCLEOTIDE SEQUENCE [LARGE SCALE GENOMIC DNA]</scope>
    <source>
        <strain evidence="10 11">V7</strain>
    </source>
</reference>
<dbReference type="GO" id="GO:0045493">
    <property type="term" value="P:xylan catabolic process"/>
    <property type="evidence" value="ECO:0007669"/>
    <property type="project" value="UniProtKB-KW"/>
</dbReference>
<keyword evidence="6" id="KW-0119">Carbohydrate metabolism</keyword>
<keyword evidence="2" id="KW-0964">Secreted</keyword>
<comment type="caution">
    <text evidence="10">The sequence shown here is derived from an EMBL/GenBank/DDBJ whole genome shotgun (WGS) entry which is preliminary data.</text>
</comment>
<accession>A0A5C6FQ46</accession>
<evidence type="ECO:0000256" key="2">
    <source>
        <dbReference type="ARBA" id="ARBA00022525"/>
    </source>
</evidence>
<evidence type="ECO:0000256" key="8">
    <source>
        <dbReference type="SAM" id="MobiDB-lite"/>
    </source>
</evidence>
<dbReference type="SUPFAM" id="SSF53474">
    <property type="entry name" value="alpha/beta-Hydrolases"/>
    <property type="match status" value="1"/>
</dbReference>
<proteinExistence type="predicted"/>
<dbReference type="PANTHER" id="PTHR38050:SF2">
    <property type="entry name" value="FERULOYL ESTERASE C-RELATED"/>
    <property type="match status" value="1"/>
</dbReference>
<dbReference type="Gene3D" id="3.40.50.1820">
    <property type="entry name" value="alpha/beta hydrolase"/>
    <property type="match status" value="1"/>
</dbReference>
<evidence type="ECO:0000313" key="11">
    <source>
        <dbReference type="Proteomes" id="UP000316476"/>
    </source>
</evidence>
<dbReference type="InterPro" id="IPR043595">
    <property type="entry name" value="FaeB/C/D"/>
</dbReference>
<dbReference type="Proteomes" id="UP000316476">
    <property type="component" value="Unassembled WGS sequence"/>
</dbReference>
<dbReference type="GO" id="GO:0005576">
    <property type="term" value="C:extracellular region"/>
    <property type="evidence" value="ECO:0007669"/>
    <property type="project" value="UniProtKB-SubCell"/>
</dbReference>
<comment type="subcellular location">
    <subcellularLocation>
        <location evidence="1">Secreted</location>
    </subcellularLocation>
</comment>
<evidence type="ECO:0000259" key="9">
    <source>
        <dbReference type="Pfam" id="PF01738"/>
    </source>
</evidence>
<evidence type="ECO:0000313" key="10">
    <source>
        <dbReference type="EMBL" id="TWU62606.1"/>
    </source>
</evidence>
<dbReference type="InterPro" id="IPR029058">
    <property type="entry name" value="AB_hydrolase_fold"/>
</dbReference>
<protein>
    <submittedName>
        <fullName evidence="10">Alpha/beta hydrolase family protein</fullName>
    </submittedName>
</protein>
<name>A0A5C6FQ46_9PLAN</name>
<evidence type="ECO:0000256" key="1">
    <source>
        <dbReference type="ARBA" id="ARBA00004613"/>
    </source>
</evidence>
<organism evidence="10 11">
    <name type="scientific">Crateriforma conspicua</name>
    <dbReference type="NCBI Taxonomy" id="2527996"/>
    <lineage>
        <taxon>Bacteria</taxon>
        <taxon>Pseudomonadati</taxon>
        <taxon>Planctomycetota</taxon>
        <taxon>Planctomycetia</taxon>
        <taxon>Planctomycetales</taxon>
        <taxon>Planctomycetaceae</taxon>
        <taxon>Crateriforma</taxon>
    </lineage>
</organism>
<evidence type="ECO:0000256" key="7">
    <source>
        <dbReference type="ARBA" id="ARBA00023326"/>
    </source>
</evidence>
<dbReference type="Pfam" id="PF01738">
    <property type="entry name" value="DLH"/>
    <property type="match status" value="1"/>
</dbReference>
<feature type="domain" description="Dienelactone hydrolase" evidence="9">
    <location>
        <begin position="57"/>
        <end position="214"/>
    </location>
</feature>